<reference evidence="3 4" key="1">
    <citation type="submission" date="2010-03" db="EMBL/GenBank/DDBJ databases">
        <authorList>
            <person name="Glass J.I."/>
            <person name="Benders G.A."/>
            <person name="Durkin A.S."/>
            <person name="Farmerie W.G."/>
            <person name="Hlavinka K."/>
            <person name="Hostetler J."/>
            <person name="Jackson J."/>
            <person name="May M.A."/>
            <person name="Miller R.H."/>
            <person name="Paralanov V."/>
            <person name="Radune D."/>
            <person name="Szczypinski B."/>
            <person name="Brown D.R."/>
        </authorList>
    </citation>
    <scope>NUCLEOTIDE SEQUENCE [LARGE SCALE GENOMIC DNA]</scope>
    <source>
        <strain evidence="3 4">A21JP2</strain>
    </source>
</reference>
<evidence type="ECO:0000313" key="4">
    <source>
        <dbReference type="Proteomes" id="UP000004757"/>
    </source>
</evidence>
<dbReference type="NCBIfam" id="TIGR00082">
    <property type="entry name" value="rbfA"/>
    <property type="match status" value="1"/>
</dbReference>
<dbReference type="Gene3D" id="3.30.300.20">
    <property type="match status" value="1"/>
</dbReference>
<dbReference type="GO" id="GO:0030490">
    <property type="term" value="P:maturation of SSU-rRNA"/>
    <property type="evidence" value="ECO:0007669"/>
    <property type="project" value="UniProtKB-UniRule"/>
</dbReference>
<keyword evidence="4" id="KW-1185">Reference proteome</keyword>
<dbReference type="InterPro" id="IPR020053">
    <property type="entry name" value="Ribosome-bd_factorA_CS"/>
</dbReference>
<name>D4XV46_9BACT</name>
<dbReference type="InterPro" id="IPR023799">
    <property type="entry name" value="RbfA_dom_sf"/>
</dbReference>
<comment type="function">
    <text evidence="2">One of several proteins that assist in the late maturation steps of the functional core of the 30S ribosomal subunit. Associates with free 30S ribosomal subunits (but not with 30S subunits that are part of 70S ribosomes or polysomes). Required for efficient processing of 16S rRNA. May interact with the 5'-terminal helix region of 16S rRNA.</text>
</comment>
<organism evidence="3 4">
    <name type="scientific">Mycoplasmopsis alligatoris A21JP2</name>
    <dbReference type="NCBI Taxonomy" id="747682"/>
    <lineage>
        <taxon>Bacteria</taxon>
        <taxon>Bacillati</taxon>
        <taxon>Mycoplasmatota</taxon>
        <taxon>Mycoplasmoidales</taxon>
        <taxon>Metamycoplasmataceae</taxon>
        <taxon>Mycoplasmopsis</taxon>
    </lineage>
</organism>
<proteinExistence type="inferred from homology"/>
<comment type="similarity">
    <text evidence="2">Belongs to the RbfA family.</text>
</comment>
<protein>
    <recommendedName>
        <fullName evidence="2">Ribosome-binding factor A</fullName>
    </recommendedName>
</protein>
<dbReference type="PROSITE" id="PS01319">
    <property type="entry name" value="RBFA"/>
    <property type="match status" value="1"/>
</dbReference>
<comment type="subcellular location">
    <subcellularLocation>
        <location evidence="2">Cytoplasm</location>
    </subcellularLocation>
</comment>
<dbReference type="OrthoDB" id="384689at2"/>
<dbReference type="STRING" id="747682.MALL_0794"/>
<dbReference type="InterPro" id="IPR000238">
    <property type="entry name" value="RbfA"/>
</dbReference>
<dbReference type="HAMAP" id="MF_00003">
    <property type="entry name" value="RbfA"/>
    <property type="match status" value="1"/>
</dbReference>
<dbReference type="Proteomes" id="UP000004757">
    <property type="component" value="Unassembled WGS sequence"/>
</dbReference>
<accession>D4XV46</accession>
<comment type="subunit">
    <text evidence="2">Monomer. Binds 30S ribosomal subunits, but not 50S ribosomal subunits or 70S ribosomes.</text>
</comment>
<gene>
    <name evidence="2 3" type="primary">rbfA</name>
    <name evidence="3" type="ORF">MALL_0794</name>
</gene>
<dbReference type="Pfam" id="PF02033">
    <property type="entry name" value="RBFA"/>
    <property type="match status" value="1"/>
</dbReference>
<dbReference type="InterPro" id="IPR015946">
    <property type="entry name" value="KH_dom-like_a/b"/>
</dbReference>
<dbReference type="GO" id="GO:0043024">
    <property type="term" value="F:ribosomal small subunit binding"/>
    <property type="evidence" value="ECO:0007669"/>
    <property type="project" value="TreeGrafter"/>
</dbReference>
<dbReference type="SUPFAM" id="SSF89919">
    <property type="entry name" value="Ribosome-binding factor A, RbfA"/>
    <property type="match status" value="1"/>
</dbReference>
<sequence>MNNINLQRKESQIHQLIASIITIEITNVNVIDPVVMDVKLSADLSHCKVFVNFGSKKQKGLESLNNSAGFIRSSLSRSLKWRKVPHIHFYHDEVSEYGSNIDAILRNIKNENEK</sequence>
<dbReference type="EMBL" id="ADNC01000004">
    <property type="protein sequence ID" value="EFF41776.1"/>
    <property type="molecule type" value="Genomic_DNA"/>
</dbReference>
<dbReference type="eggNOG" id="COG0858">
    <property type="taxonomic scope" value="Bacteria"/>
</dbReference>
<keyword evidence="1 2" id="KW-0690">Ribosome biogenesis</keyword>
<keyword evidence="2" id="KW-0963">Cytoplasm</keyword>
<dbReference type="PANTHER" id="PTHR33515:SF1">
    <property type="entry name" value="RIBOSOME-BINDING FACTOR A, CHLOROPLASTIC-RELATED"/>
    <property type="match status" value="1"/>
</dbReference>
<dbReference type="PANTHER" id="PTHR33515">
    <property type="entry name" value="RIBOSOME-BINDING FACTOR A, CHLOROPLASTIC-RELATED"/>
    <property type="match status" value="1"/>
</dbReference>
<dbReference type="AlphaFoldDB" id="D4XV46"/>
<dbReference type="RefSeq" id="WP_005683202.1">
    <property type="nucleotide sequence ID" value="NZ_ADNC01000004.1"/>
</dbReference>
<evidence type="ECO:0000256" key="2">
    <source>
        <dbReference type="HAMAP-Rule" id="MF_00003"/>
    </source>
</evidence>
<dbReference type="GO" id="GO:0005829">
    <property type="term" value="C:cytosol"/>
    <property type="evidence" value="ECO:0007669"/>
    <property type="project" value="TreeGrafter"/>
</dbReference>
<evidence type="ECO:0000256" key="1">
    <source>
        <dbReference type="ARBA" id="ARBA00022517"/>
    </source>
</evidence>
<evidence type="ECO:0000313" key="3">
    <source>
        <dbReference type="EMBL" id="EFF41776.1"/>
    </source>
</evidence>
<comment type="caution">
    <text evidence="3">The sequence shown here is derived from an EMBL/GenBank/DDBJ whole genome shotgun (WGS) entry which is preliminary data.</text>
</comment>